<evidence type="ECO:0000313" key="3">
    <source>
        <dbReference type="EMBL" id="MBA2226099.1"/>
    </source>
</evidence>
<dbReference type="Gene3D" id="3.30.70.20">
    <property type="match status" value="2"/>
</dbReference>
<organism evidence="3 4">
    <name type="scientific">Thermogemmata fonticola</name>
    <dbReference type="NCBI Taxonomy" id="2755323"/>
    <lineage>
        <taxon>Bacteria</taxon>
        <taxon>Pseudomonadati</taxon>
        <taxon>Planctomycetota</taxon>
        <taxon>Planctomycetia</taxon>
        <taxon>Gemmatales</taxon>
        <taxon>Gemmataceae</taxon>
        <taxon>Thermogemmata</taxon>
    </lineage>
</organism>
<evidence type="ECO:0000259" key="2">
    <source>
        <dbReference type="PROSITE" id="PS51379"/>
    </source>
</evidence>
<dbReference type="SUPFAM" id="SSF53706">
    <property type="entry name" value="Formate dehydrogenase/DMSO reductase, domains 1-3"/>
    <property type="match status" value="1"/>
</dbReference>
<protein>
    <submittedName>
        <fullName evidence="3">4Fe-4S dicluster domain-containing protein</fullName>
    </submittedName>
</protein>
<dbReference type="InterPro" id="IPR017896">
    <property type="entry name" value="4Fe4S_Fe-S-bd"/>
</dbReference>
<dbReference type="AlphaFoldDB" id="A0A7V8VDL1"/>
<dbReference type="EMBL" id="JACEFB010000004">
    <property type="protein sequence ID" value="MBA2226099.1"/>
    <property type="molecule type" value="Genomic_DNA"/>
</dbReference>
<evidence type="ECO:0000313" key="4">
    <source>
        <dbReference type="Proteomes" id="UP000542342"/>
    </source>
</evidence>
<feature type="domain" description="4Fe-4S ferredoxin-type" evidence="2">
    <location>
        <begin position="588"/>
        <end position="618"/>
    </location>
</feature>
<sequence length="826" mass="91863">MNRLYAVESMPSSTGSVADHRLALPSSIIESFLRDVAREVGLPNVPPSGPLPPVVQSSVRPIAEDLKSRQGRVAIVVGEHLPPSVHALAHALHVHLGAVGKTVRYTEPVEVLPEPARRIDLKTLVAEMQQKQVDVLLILSSNPAYTAPADVPFAEALRSVPFKLHLGTHQDETAVLCPWHVPEAHYLETWGDIRGHDGTVTIQQPLIAPLYGGKSALELLADITAAPYREGYDIVRDYWRKRFQAEKRSGIFEVFWQESVRRGTVAGTEAPAVTPTLQKDWLAQASVPPGPPVEGQFELNFRPDPLLYDGRYANNGWLQECPKPVTRMTWDNAVYMSPNTAQKLGVKVNFRWTGGEHGRAEVTVVELKYRDRTIRAPAWILPGHADGCLTVHLGFGRTRAGKHVASSPQEPNAEGKPVRGFNAYALRTSDAPWGGRGATVERTSQTYYLACVQGRWYSAQRDPISGLEMDRKPVRYGTLDDYRRFPQFAKIPPMATGEWELINENVPMPKGYSPTGHNGHSHTGHSHNGHDHAQQGHKGEHNGKAGHGTDTHQHDEDNHHDPRLRPLTMYHPMETLAPDLRPEQRRRWAMAVDLSACSGCSACVIACVSENNTPVVGKYEVTRGRLMHWINIDRYYVGPEDKPEQLQTYFQPRMCVQCENAPCEVVCPVGATAHSSDGLNDMAYNRCVGTRYCSNNCPYKVRRFNFLTYSDWSTGTLKLGRNPEVTVRSRGVMEKCTFCVQRIRYAEIVAEREGRSIRDGEIVTACQAACPSGAIVFGDLNDPDSVVSRWKKEPTNYGLLAELNTRPRLTYLAALRNPNPAMPKGA</sequence>
<feature type="compositionally biased region" description="Basic and acidic residues" evidence="1">
    <location>
        <begin position="528"/>
        <end position="564"/>
    </location>
</feature>
<keyword evidence="4" id="KW-1185">Reference proteome</keyword>
<dbReference type="Gene3D" id="3.40.50.740">
    <property type="match status" value="1"/>
</dbReference>
<dbReference type="CDD" id="cd10551">
    <property type="entry name" value="PsrB"/>
    <property type="match status" value="1"/>
</dbReference>
<dbReference type="PANTHER" id="PTHR42783">
    <property type="entry name" value="GLUTAMATE SYNTHASE [NADPH] SMALL CHAIN"/>
    <property type="match status" value="1"/>
</dbReference>
<dbReference type="Gene3D" id="3.30.2070.10">
    <property type="entry name" value="Formate dehydrogenase/DMSO reductase"/>
    <property type="match status" value="1"/>
</dbReference>
<name>A0A7V8VDL1_9BACT</name>
<dbReference type="PROSITE" id="PS51379">
    <property type="entry name" value="4FE4S_FER_2"/>
    <property type="match status" value="2"/>
</dbReference>
<gene>
    <name evidence="3" type="ORF">H0921_07980</name>
</gene>
<proteinExistence type="predicted"/>
<reference evidence="3 4" key="1">
    <citation type="submission" date="2020-07" db="EMBL/GenBank/DDBJ databases">
        <title>Thermogemmata thermophila gen. nov., sp. nov., a novel moderate thermophilic planctomycete from a Kamchatka hot spring.</title>
        <authorList>
            <person name="Elcheninov A.G."/>
            <person name="Podosokorskaya O.A."/>
            <person name="Kovaleva O.L."/>
            <person name="Novikov A."/>
            <person name="Bonch-Osmolovskaya E.A."/>
            <person name="Toshchakov S.V."/>
            <person name="Kublanov I.V."/>
        </authorList>
    </citation>
    <scope>NUCLEOTIDE SEQUENCE [LARGE SCALE GENOMIC DNA]</scope>
    <source>
        <strain evidence="3 4">2918</strain>
    </source>
</reference>
<dbReference type="SUPFAM" id="SSF54862">
    <property type="entry name" value="4Fe-4S ferredoxins"/>
    <property type="match status" value="1"/>
</dbReference>
<dbReference type="CDD" id="cd02784">
    <property type="entry name" value="MopB_CT_PHLH"/>
    <property type="match status" value="1"/>
</dbReference>
<accession>A0A7V8VDL1</accession>
<dbReference type="Pfam" id="PF12838">
    <property type="entry name" value="Fer4_7"/>
    <property type="match status" value="1"/>
</dbReference>
<comment type="caution">
    <text evidence="3">The sequence shown here is derived from an EMBL/GenBank/DDBJ whole genome shotgun (WGS) entry which is preliminary data.</text>
</comment>
<evidence type="ECO:0000256" key="1">
    <source>
        <dbReference type="SAM" id="MobiDB-lite"/>
    </source>
</evidence>
<dbReference type="Proteomes" id="UP000542342">
    <property type="component" value="Unassembled WGS sequence"/>
</dbReference>
<feature type="region of interest" description="Disordered" evidence="1">
    <location>
        <begin position="508"/>
        <end position="566"/>
    </location>
</feature>
<dbReference type="PANTHER" id="PTHR42783:SF3">
    <property type="entry name" value="GLUTAMATE SYNTHASE [NADPH] SMALL CHAIN-RELATED"/>
    <property type="match status" value="1"/>
</dbReference>
<feature type="domain" description="4Fe-4S ferredoxin-type" evidence="2">
    <location>
        <begin position="646"/>
        <end position="677"/>
    </location>
</feature>